<dbReference type="OrthoDB" id="9791261at2"/>
<feature type="region of interest" description="Disordered" evidence="3">
    <location>
        <begin position="41"/>
        <end position="61"/>
    </location>
</feature>
<proteinExistence type="inferred from homology"/>
<protein>
    <submittedName>
        <fullName evidence="5">TolC family protein</fullName>
    </submittedName>
</protein>
<dbReference type="InterPro" id="IPR003423">
    <property type="entry name" value="OMP_efflux"/>
</dbReference>
<sequence>MPTRLARAAAAAGVLRSGGVSLLALGAFALSAPATVQAQVSTPATPRVGSPTTPQLAGPPAPLPSNEALPVLVPREGPLPSNLTLEQALEEAEARSPAILAARAAVDAARGRLRQAGFRTNPELSVEVENFAGTGDLSGVRGLETTVALNQRLDLGGRRQARQAVAQAELTATQLRLDVARADLAQSVRQQFATAVTARERLRLAQANEKRAQELARISNTLVDAGREPPLRGLRARSAAAQAVAELLSAEAAETASRATLSSLFGVSTPPESVTGQLLDLVPRSIDAEQSLEVRLAEAERLGAEAALRQEIVARKLDPAVGLGVRHVRERGDFALVAGLSLPLPVFDKNRGNIEAAQANVRAAEARRAAAVATATVRVRNAITNVEAAAVRVEALERAAVPEAAEALRLAQLSYQSGKTSLLELLDAQNAFSSAQAALIDARLAQALATAELGRVAAQ</sequence>
<comment type="similarity">
    <text evidence="1">Belongs to the outer membrane factor (OMF) (TC 1.B.17) family.</text>
</comment>
<keyword evidence="4" id="KW-0732">Signal</keyword>
<feature type="compositionally biased region" description="Polar residues" evidence="3">
    <location>
        <begin position="41"/>
        <end position="55"/>
    </location>
</feature>
<dbReference type="EMBL" id="SPDV01000003">
    <property type="protein sequence ID" value="TFI59788.1"/>
    <property type="molecule type" value="Genomic_DNA"/>
</dbReference>
<evidence type="ECO:0000313" key="6">
    <source>
        <dbReference type="Proteomes" id="UP000298213"/>
    </source>
</evidence>
<keyword evidence="2" id="KW-0175">Coiled coil</keyword>
<dbReference type="RefSeq" id="WP_135083510.1">
    <property type="nucleotide sequence ID" value="NZ_SPDV01000003.1"/>
</dbReference>
<name>A0A4Y8ZUU7_9SPHN</name>
<feature type="chain" id="PRO_5021288605" evidence="4">
    <location>
        <begin position="39"/>
        <end position="459"/>
    </location>
</feature>
<reference evidence="5 6" key="1">
    <citation type="submission" date="2019-03" db="EMBL/GenBank/DDBJ databases">
        <title>Genome sequence of Sphingomonas sp. 17J27-24.</title>
        <authorList>
            <person name="Kim M."/>
            <person name="Maeng S."/>
            <person name="Sathiyaraj S."/>
        </authorList>
    </citation>
    <scope>NUCLEOTIDE SEQUENCE [LARGE SCALE GENOMIC DNA]</scope>
    <source>
        <strain evidence="5 6">17J27-24</strain>
    </source>
</reference>
<gene>
    <name evidence="5" type="ORF">E2493_02830</name>
</gene>
<evidence type="ECO:0000256" key="1">
    <source>
        <dbReference type="ARBA" id="ARBA00007613"/>
    </source>
</evidence>
<dbReference type="AlphaFoldDB" id="A0A4Y8ZUU7"/>
<dbReference type="PANTHER" id="PTHR30203">
    <property type="entry name" value="OUTER MEMBRANE CATION EFFLUX PROTEIN"/>
    <property type="match status" value="1"/>
</dbReference>
<comment type="caution">
    <text evidence="5">The sequence shown here is derived from an EMBL/GenBank/DDBJ whole genome shotgun (WGS) entry which is preliminary data.</text>
</comment>
<dbReference type="Gene3D" id="1.20.1600.10">
    <property type="entry name" value="Outer membrane efflux proteins (OEP)"/>
    <property type="match status" value="1"/>
</dbReference>
<evidence type="ECO:0000256" key="4">
    <source>
        <dbReference type="SAM" id="SignalP"/>
    </source>
</evidence>
<evidence type="ECO:0000256" key="3">
    <source>
        <dbReference type="SAM" id="MobiDB-lite"/>
    </source>
</evidence>
<keyword evidence="6" id="KW-1185">Reference proteome</keyword>
<dbReference type="InterPro" id="IPR010131">
    <property type="entry name" value="MdtP/NodT-like"/>
</dbReference>
<feature type="coiled-coil region" evidence="2">
    <location>
        <begin position="347"/>
        <end position="399"/>
    </location>
</feature>
<evidence type="ECO:0000256" key="2">
    <source>
        <dbReference type="SAM" id="Coils"/>
    </source>
</evidence>
<dbReference type="PANTHER" id="PTHR30203:SF24">
    <property type="entry name" value="BLR4935 PROTEIN"/>
    <property type="match status" value="1"/>
</dbReference>
<organism evidence="5 6">
    <name type="scientific">Sphingomonas parva</name>
    <dbReference type="NCBI Taxonomy" id="2555898"/>
    <lineage>
        <taxon>Bacteria</taxon>
        <taxon>Pseudomonadati</taxon>
        <taxon>Pseudomonadota</taxon>
        <taxon>Alphaproteobacteria</taxon>
        <taxon>Sphingomonadales</taxon>
        <taxon>Sphingomonadaceae</taxon>
        <taxon>Sphingomonas</taxon>
    </lineage>
</organism>
<dbReference type="GO" id="GO:0015562">
    <property type="term" value="F:efflux transmembrane transporter activity"/>
    <property type="evidence" value="ECO:0007669"/>
    <property type="project" value="InterPro"/>
</dbReference>
<dbReference type="SUPFAM" id="SSF56954">
    <property type="entry name" value="Outer membrane efflux proteins (OEP)"/>
    <property type="match status" value="1"/>
</dbReference>
<dbReference type="Proteomes" id="UP000298213">
    <property type="component" value="Unassembled WGS sequence"/>
</dbReference>
<evidence type="ECO:0000313" key="5">
    <source>
        <dbReference type="EMBL" id="TFI59788.1"/>
    </source>
</evidence>
<accession>A0A4Y8ZUU7</accession>
<dbReference type="Pfam" id="PF02321">
    <property type="entry name" value="OEP"/>
    <property type="match status" value="2"/>
</dbReference>
<feature type="signal peptide" evidence="4">
    <location>
        <begin position="1"/>
        <end position="38"/>
    </location>
</feature>